<gene>
    <name evidence="12 14" type="primary">dapA</name>
    <name evidence="14" type="ORF">IBL26_19975</name>
</gene>
<dbReference type="PIRSF" id="PIRSF001365">
    <property type="entry name" value="DHDPS"/>
    <property type="match status" value="1"/>
</dbReference>
<feature type="active site" description="Proton donor/acceptor" evidence="12">
    <location>
        <position position="143"/>
    </location>
</feature>
<dbReference type="EC" id="4.3.3.7" evidence="4 12"/>
<evidence type="ECO:0000256" key="9">
    <source>
        <dbReference type="ARBA" id="ARBA00023239"/>
    </source>
</evidence>
<dbReference type="SUPFAM" id="SSF51569">
    <property type="entry name" value="Aldolase"/>
    <property type="match status" value="1"/>
</dbReference>
<evidence type="ECO:0000256" key="2">
    <source>
        <dbReference type="ARBA" id="ARBA00005120"/>
    </source>
</evidence>
<dbReference type="PANTHER" id="PTHR12128:SF66">
    <property type="entry name" value="4-HYDROXY-2-OXOGLUTARATE ALDOLASE, MITOCHONDRIAL"/>
    <property type="match status" value="1"/>
</dbReference>
<evidence type="ECO:0000256" key="4">
    <source>
        <dbReference type="ARBA" id="ARBA00012086"/>
    </source>
</evidence>
<comment type="caution">
    <text evidence="12">Was originally thought to be a dihydrodipicolinate synthase (DHDPS), catalyzing the condensation of (S)-aspartate-beta-semialdehyde [(S)-ASA] and pyruvate to dihydrodipicolinate (DHDP). However, it was shown in E.coli that the product of the enzymatic reaction is not dihydrodipicolinate but in fact (4S)-4-hydroxy-2,3,4,5-tetrahydro-(2S)-dipicolinic acid (HTPA), and that the consecutive dehydration reaction leading to DHDP is not spontaneous but catalyzed by DapB.</text>
</comment>
<keyword evidence="7 12" id="KW-0220">Diaminopimelate biosynthesis</keyword>
<dbReference type="HAMAP" id="MF_00418">
    <property type="entry name" value="DapA"/>
    <property type="match status" value="1"/>
</dbReference>
<dbReference type="PRINTS" id="PR00146">
    <property type="entry name" value="DHPICSNTHASE"/>
</dbReference>
<dbReference type="InterPro" id="IPR002220">
    <property type="entry name" value="DapA-like"/>
</dbReference>
<dbReference type="GO" id="GO:0008840">
    <property type="term" value="F:4-hydroxy-tetrahydrodipicolinate synthase activity"/>
    <property type="evidence" value="ECO:0007669"/>
    <property type="project" value="UniProtKB-EC"/>
</dbReference>
<dbReference type="PROSITE" id="PS00665">
    <property type="entry name" value="DHDPS_1"/>
    <property type="match status" value="1"/>
</dbReference>
<evidence type="ECO:0000256" key="6">
    <source>
        <dbReference type="ARBA" id="ARBA00022605"/>
    </source>
</evidence>
<evidence type="ECO:0000256" key="12">
    <source>
        <dbReference type="HAMAP-Rule" id="MF_00418"/>
    </source>
</evidence>
<dbReference type="EMBL" id="JACTVA010000046">
    <property type="protein sequence ID" value="MBC9209132.1"/>
    <property type="molecule type" value="Genomic_DNA"/>
</dbReference>
<evidence type="ECO:0000313" key="14">
    <source>
        <dbReference type="EMBL" id="MBC9209132.1"/>
    </source>
</evidence>
<dbReference type="NCBIfam" id="TIGR00674">
    <property type="entry name" value="dapA"/>
    <property type="match status" value="1"/>
</dbReference>
<dbReference type="PROSITE" id="PS00666">
    <property type="entry name" value="DHDPS_2"/>
    <property type="match status" value="1"/>
</dbReference>
<keyword evidence="8 12" id="KW-0457">Lysine biosynthesis</keyword>
<dbReference type="InterPro" id="IPR020624">
    <property type="entry name" value="Schiff_base-form_aldolases_CS"/>
</dbReference>
<evidence type="ECO:0000256" key="8">
    <source>
        <dbReference type="ARBA" id="ARBA00023154"/>
    </source>
</evidence>
<keyword evidence="9 12" id="KW-0456">Lyase</keyword>
<dbReference type="SMART" id="SM01130">
    <property type="entry name" value="DHDPS"/>
    <property type="match status" value="1"/>
</dbReference>
<feature type="binding site" evidence="12">
    <location>
        <position position="213"/>
    </location>
    <ligand>
        <name>pyruvate</name>
        <dbReference type="ChEBI" id="CHEBI:15361"/>
    </ligand>
</feature>
<evidence type="ECO:0000256" key="7">
    <source>
        <dbReference type="ARBA" id="ARBA00022915"/>
    </source>
</evidence>
<dbReference type="Gene3D" id="3.20.20.70">
    <property type="entry name" value="Aldolase class I"/>
    <property type="match status" value="1"/>
</dbReference>
<comment type="caution">
    <text evidence="14">The sequence shown here is derived from an EMBL/GenBank/DDBJ whole genome shotgun (WGS) entry which is preliminary data.</text>
</comment>
<evidence type="ECO:0000256" key="5">
    <source>
        <dbReference type="ARBA" id="ARBA00022490"/>
    </source>
</evidence>
<comment type="function">
    <text evidence="1 12">Catalyzes the condensation of (S)-aspartate-beta-semialdehyde [(S)-ASA] and pyruvate to 4-hydroxy-tetrahydrodipicolinate (HTPA).</text>
</comment>
<dbReference type="InterPro" id="IPR013785">
    <property type="entry name" value="Aldolase_TIM"/>
</dbReference>
<dbReference type="Pfam" id="PF00701">
    <property type="entry name" value="DHDPS"/>
    <property type="match status" value="1"/>
</dbReference>
<feature type="site" description="Part of a proton relay during catalysis" evidence="12">
    <location>
        <position position="54"/>
    </location>
</feature>
<comment type="similarity">
    <text evidence="3 12 13">Belongs to the DapA family.</text>
</comment>
<feature type="site" description="Part of a proton relay during catalysis" evidence="12">
    <location>
        <position position="117"/>
    </location>
</feature>
<evidence type="ECO:0000256" key="13">
    <source>
        <dbReference type="PIRNR" id="PIRNR001365"/>
    </source>
</evidence>
<evidence type="ECO:0000313" key="15">
    <source>
        <dbReference type="Proteomes" id="UP000626026"/>
    </source>
</evidence>
<keyword evidence="15" id="KW-1185">Reference proteome</keyword>
<feature type="active site" description="Schiff-base intermediate with substrate" evidence="12">
    <location>
        <position position="171"/>
    </location>
</feature>
<organism evidence="14 15">
    <name type="scientific">Teichococcus aerophilus</name>
    <dbReference type="NCBI Taxonomy" id="1224513"/>
    <lineage>
        <taxon>Bacteria</taxon>
        <taxon>Pseudomonadati</taxon>
        <taxon>Pseudomonadota</taxon>
        <taxon>Alphaproteobacteria</taxon>
        <taxon>Acetobacterales</taxon>
        <taxon>Roseomonadaceae</taxon>
        <taxon>Roseomonas</taxon>
    </lineage>
</organism>
<name>A0ABR7RRC4_9PROT</name>
<feature type="binding site" evidence="12">
    <location>
        <position position="55"/>
    </location>
    <ligand>
        <name>pyruvate</name>
        <dbReference type="ChEBI" id="CHEBI:15361"/>
    </ligand>
</feature>
<dbReference type="RefSeq" id="WP_187786275.1">
    <property type="nucleotide sequence ID" value="NZ_JACTVA010000046.1"/>
</dbReference>
<proteinExistence type="inferred from homology"/>
<dbReference type="InterPro" id="IPR020625">
    <property type="entry name" value="Schiff_base-form_aldolases_AS"/>
</dbReference>
<dbReference type="Proteomes" id="UP000626026">
    <property type="component" value="Unassembled WGS sequence"/>
</dbReference>
<keyword evidence="5 12" id="KW-0963">Cytoplasm</keyword>
<sequence length="328" mass="34171">MGRPYLRQPLPGGSMPALVTPFRPGDGEIDDHALAHLADRAVERGASALVVCGSTGEAPAMTPQEQARALHIVVEAADGRVPVIAGIGGACTQAAVALAGAARQGGAAALLVAAPPYVKPSQDGMRAHLRAVSGCTTLPVILYDVPGRVGVGFSDDNIARLYEEGVVQALKDATADLARPHRLRRLCGMEFQQYSGDDATAAAHRLMGGAGCISVTANVAPALCAAVMEAWSRQEIDRLLELNNALAPLHEALFAETNPGPVKAALALSGLCDAAPRLPLLRAGATLVARLEVILAELSPLEETLARRRREAPRMMAEVLALARHGRA</sequence>
<evidence type="ECO:0000256" key="1">
    <source>
        <dbReference type="ARBA" id="ARBA00003294"/>
    </source>
</evidence>
<evidence type="ECO:0000256" key="11">
    <source>
        <dbReference type="ARBA" id="ARBA00047836"/>
    </source>
</evidence>
<keyword evidence="6 12" id="KW-0028">Amino-acid biosynthesis</keyword>
<dbReference type="CDD" id="cd00950">
    <property type="entry name" value="DHDPS"/>
    <property type="match status" value="1"/>
</dbReference>
<comment type="subcellular location">
    <subcellularLocation>
        <location evidence="12">Cytoplasm</location>
    </subcellularLocation>
</comment>
<dbReference type="InterPro" id="IPR005263">
    <property type="entry name" value="DapA"/>
</dbReference>
<reference evidence="14 15" key="1">
    <citation type="journal article" date="2013" name="Int. J. Syst. Evol. Microbiol.">
        <title>Roseomonas aerophila sp. nov., isolated from air.</title>
        <authorList>
            <person name="Kim S.J."/>
            <person name="Weon H.Y."/>
            <person name="Ahn J.H."/>
            <person name="Hong S.B."/>
            <person name="Seok S.J."/>
            <person name="Whang K.S."/>
            <person name="Kwon S.W."/>
        </authorList>
    </citation>
    <scope>NUCLEOTIDE SEQUENCE [LARGE SCALE GENOMIC DNA]</scope>
    <source>
        <strain evidence="14 15">NBRC 108923</strain>
    </source>
</reference>
<protein>
    <recommendedName>
        <fullName evidence="4 12">4-hydroxy-tetrahydrodipicolinate synthase</fullName>
        <shortName evidence="12">HTPA synthase</shortName>
        <ecNumber evidence="4 12">4.3.3.7</ecNumber>
    </recommendedName>
</protein>
<comment type="subunit">
    <text evidence="12">Homotetramer; dimer of dimers.</text>
</comment>
<evidence type="ECO:0000256" key="3">
    <source>
        <dbReference type="ARBA" id="ARBA00007592"/>
    </source>
</evidence>
<dbReference type="PANTHER" id="PTHR12128">
    <property type="entry name" value="DIHYDRODIPICOLINATE SYNTHASE"/>
    <property type="match status" value="1"/>
</dbReference>
<comment type="catalytic activity">
    <reaction evidence="11 12">
        <text>L-aspartate 4-semialdehyde + pyruvate = (2S,4S)-4-hydroxy-2,3,4,5-tetrahydrodipicolinate + H2O + H(+)</text>
        <dbReference type="Rhea" id="RHEA:34171"/>
        <dbReference type="ChEBI" id="CHEBI:15361"/>
        <dbReference type="ChEBI" id="CHEBI:15377"/>
        <dbReference type="ChEBI" id="CHEBI:15378"/>
        <dbReference type="ChEBI" id="CHEBI:67139"/>
        <dbReference type="ChEBI" id="CHEBI:537519"/>
        <dbReference type="EC" id="4.3.3.7"/>
    </reaction>
</comment>
<keyword evidence="10 12" id="KW-0704">Schiff base</keyword>
<accession>A0ABR7RRC4</accession>
<evidence type="ECO:0000256" key="10">
    <source>
        <dbReference type="ARBA" id="ARBA00023270"/>
    </source>
</evidence>
<comment type="pathway">
    <text evidence="2 12">Amino-acid biosynthesis; L-lysine biosynthesis via DAP pathway; (S)-tetrahydrodipicolinate from L-aspartate: step 3/4.</text>
</comment>